<organism evidence="5 6">
    <name type="scientific">Turnera subulata</name>
    <dbReference type="NCBI Taxonomy" id="218843"/>
    <lineage>
        <taxon>Eukaryota</taxon>
        <taxon>Viridiplantae</taxon>
        <taxon>Streptophyta</taxon>
        <taxon>Embryophyta</taxon>
        <taxon>Tracheophyta</taxon>
        <taxon>Spermatophyta</taxon>
        <taxon>Magnoliopsida</taxon>
        <taxon>eudicotyledons</taxon>
        <taxon>Gunneridae</taxon>
        <taxon>Pentapetalae</taxon>
        <taxon>rosids</taxon>
        <taxon>fabids</taxon>
        <taxon>Malpighiales</taxon>
        <taxon>Passifloraceae</taxon>
        <taxon>Turnera</taxon>
    </lineage>
</organism>
<keyword evidence="6" id="KW-1185">Reference proteome</keyword>
<feature type="region of interest" description="Disordered" evidence="4">
    <location>
        <begin position="15"/>
        <end position="54"/>
    </location>
</feature>
<keyword evidence="2" id="KW-0806">Transcription termination</keyword>
<dbReference type="Pfam" id="PF02536">
    <property type="entry name" value="mTERF"/>
    <property type="match status" value="2"/>
</dbReference>
<evidence type="ECO:0000313" key="5">
    <source>
        <dbReference type="EMBL" id="KAJ4831854.1"/>
    </source>
</evidence>
<gene>
    <name evidence="5" type="ORF">Tsubulata_017525</name>
</gene>
<sequence>MGLFGRPNCITISPLKFSTNPKPTAHHKRHKRPVAPTSSARSSSSNSAKARDLSMADKIFRGRTTLYSLTSSLRPNATVPKTTNRLFSSKPSPPNQSIYRKQIALANLLQRYGFSPSQLQSFLSRNHSLLNSNLQDIENSLGILLSFKIPQKSIVSLVTSCPGVLEVEFLKRWQIGFSKSGDLGASPFVIRSVLEHSRRFQIDPDGFSKSLNVLKGLGFSECTMRRVLEGFPRVIIMKGTEIKGKIQLFKEMGFCRDEVDWILNSFPEVLGFGIDSRLIPLLREFEDLGFGKELVRKEIVRDPRVLGMEVGELSRCLDLLRTLKCREPIKLKIFGDGEFRAGFEAKLRIDCLCEHGLIRREALKVLWKEPRVIVYRTHEIEKKIEFLVSTMGFNVGVLVDVPEYLGVSFEKQIVPRYNVIEYLRAKGGLGDEVGLKDMIKLSRRRFYNLYVKPYPDCEKFFGRFSGDVQVKSCHPTGLWKLFKPQRPLESEEDVKNIKSFMETLV</sequence>
<dbReference type="EMBL" id="JAKUCV010005273">
    <property type="protein sequence ID" value="KAJ4831854.1"/>
    <property type="molecule type" value="Genomic_DNA"/>
</dbReference>
<feature type="compositionally biased region" description="Low complexity" evidence="4">
    <location>
        <begin position="38"/>
        <end position="48"/>
    </location>
</feature>
<evidence type="ECO:0000256" key="4">
    <source>
        <dbReference type="SAM" id="MobiDB-lite"/>
    </source>
</evidence>
<proteinExistence type="inferred from homology"/>
<name>A0A9Q0J846_9ROSI</name>
<dbReference type="Gene3D" id="1.25.70.10">
    <property type="entry name" value="Transcription termination factor 3, mitochondrial"/>
    <property type="match status" value="2"/>
</dbReference>
<evidence type="ECO:0000256" key="3">
    <source>
        <dbReference type="ARBA" id="ARBA00022946"/>
    </source>
</evidence>
<accession>A0A9Q0J846</accession>
<feature type="compositionally biased region" description="Basic residues" evidence="4">
    <location>
        <begin position="24"/>
        <end position="33"/>
    </location>
</feature>
<keyword evidence="2" id="KW-0804">Transcription</keyword>
<keyword evidence="3" id="KW-0809">Transit peptide</keyword>
<dbReference type="AlphaFoldDB" id="A0A9Q0J846"/>
<evidence type="ECO:0000313" key="6">
    <source>
        <dbReference type="Proteomes" id="UP001141552"/>
    </source>
</evidence>
<dbReference type="PANTHER" id="PTHR13068:SF23">
    <property type="entry name" value="TRANSCRIPTION TERMINATION FACTOR MTERF15, MITOCHONDRIAL"/>
    <property type="match status" value="1"/>
</dbReference>
<reference evidence="5" key="2">
    <citation type="journal article" date="2023" name="Plants (Basel)">
        <title>Annotation of the Turnera subulata (Passifloraceae) Draft Genome Reveals the S-Locus Evolved after the Divergence of Turneroideae from Passifloroideae in a Stepwise Manner.</title>
        <authorList>
            <person name="Henning P.M."/>
            <person name="Roalson E.H."/>
            <person name="Mir W."/>
            <person name="McCubbin A.G."/>
            <person name="Shore J.S."/>
        </authorList>
    </citation>
    <scope>NUCLEOTIDE SEQUENCE</scope>
    <source>
        <strain evidence="5">F60SS</strain>
    </source>
</reference>
<comment type="caution">
    <text evidence="5">The sequence shown here is derived from an EMBL/GenBank/DDBJ whole genome shotgun (WGS) entry which is preliminary data.</text>
</comment>
<dbReference type="GO" id="GO:0003676">
    <property type="term" value="F:nucleic acid binding"/>
    <property type="evidence" value="ECO:0007669"/>
    <property type="project" value="InterPro"/>
</dbReference>
<evidence type="ECO:0000256" key="2">
    <source>
        <dbReference type="ARBA" id="ARBA00022472"/>
    </source>
</evidence>
<dbReference type="SMART" id="SM00733">
    <property type="entry name" value="Mterf"/>
    <property type="match status" value="7"/>
</dbReference>
<keyword evidence="2" id="KW-0805">Transcription regulation</keyword>
<dbReference type="InterPro" id="IPR003690">
    <property type="entry name" value="MTERF"/>
</dbReference>
<dbReference type="Proteomes" id="UP001141552">
    <property type="component" value="Unassembled WGS sequence"/>
</dbReference>
<dbReference type="OrthoDB" id="637682at2759"/>
<reference evidence="5" key="1">
    <citation type="submission" date="2022-02" db="EMBL/GenBank/DDBJ databases">
        <authorList>
            <person name="Henning P.M."/>
            <person name="McCubbin A.G."/>
            <person name="Shore J.S."/>
        </authorList>
    </citation>
    <scope>NUCLEOTIDE SEQUENCE</scope>
    <source>
        <strain evidence="5">F60SS</strain>
        <tissue evidence="5">Leaves</tissue>
    </source>
</reference>
<dbReference type="GO" id="GO:0006353">
    <property type="term" value="P:DNA-templated transcription termination"/>
    <property type="evidence" value="ECO:0007669"/>
    <property type="project" value="UniProtKB-KW"/>
</dbReference>
<dbReference type="InterPro" id="IPR038538">
    <property type="entry name" value="MTERF_sf"/>
</dbReference>
<comment type="similarity">
    <text evidence="1">Belongs to the mTERF family.</text>
</comment>
<dbReference type="PANTHER" id="PTHR13068">
    <property type="entry name" value="CGI-12 PROTEIN-RELATED"/>
    <property type="match status" value="1"/>
</dbReference>
<protein>
    <submittedName>
        <fullName evidence="5">Uncharacterized protein</fullName>
    </submittedName>
</protein>
<evidence type="ECO:0000256" key="1">
    <source>
        <dbReference type="ARBA" id="ARBA00007692"/>
    </source>
</evidence>